<reference evidence="1" key="1">
    <citation type="submission" date="2023-07" db="EMBL/GenBank/DDBJ databases">
        <title>Genome content predicts the carbon catabolic preferences of heterotrophic bacteria.</title>
        <authorList>
            <person name="Gralka M."/>
        </authorList>
    </citation>
    <scope>NUCLEOTIDE SEQUENCE</scope>
    <source>
        <strain evidence="1">C2R13</strain>
    </source>
</reference>
<dbReference type="EMBL" id="JAUORK010000008">
    <property type="protein sequence ID" value="MDO6672070.1"/>
    <property type="molecule type" value="Genomic_DNA"/>
</dbReference>
<organism evidence="1 2">
    <name type="scientific">Cobetia amphilecti</name>
    <dbReference type="NCBI Taxonomy" id="1055104"/>
    <lineage>
        <taxon>Bacteria</taxon>
        <taxon>Pseudomonadati</taxon>
        <taxon>Pseudomonadota</taxon>
        <taxon>Gammaproteobacteria</taxon>
        <taxon>Oceanospirillales</taxon>
        <taxon>Halomonadaceae</taxon>
        <taxon>Cobetia</taxon>
    </lineage>
</organism>
<comment type="caution">
    <text evidence="1">The sequence shown here is derived from an EMBL/GenBank/DDBJ whole genome shotgun (WGS) entry which is preliminary data.</text>
</comment>
<evidence type="ECO:0000313" key="2">
    <source>
        <dbReference type="Proteomes" id="UP001170481"/>
    </source>
</evidence>
<evidence type="ECO:0000313" key="1">
    <source>
        <dbReference type="EMBL" id="MDO6672070.1"/>
    </source>
</evidence>
<sequence>MQPLPRWRGGVRLQTLDVELSLPAHLEKHAPERTTEVHTKAGGELIVVQNATLSPESVTSKTPST</sequence>
<accession>A0AAP4TYL2</accession>
<dbReference type="Proteomes" id="UP001170481">
    <property type="component" value="Unassembled WGS sequence"/>
</dbReference>
<protein>
    <submittedName>
        <fullName evidence="1">Uncharacterized protein</fullName>
    </submittedName>
</protein>
<name>A0AAP4TYL2_9GAMM</name>
<dbReference type="AlphaFoldDB" id="A0AAP4TYL2"/>
<dbReference type="RefSeq" id="WP_303593710.1">
    <property type="nucleotide sequence ID" value="NZ_JAUORK010000008.1"/>
</dbReference>
<proteinExistence type="predicted"/>
<gene>
    <name evidence="1" type="ORF">Q4535_08040</name>
</gene>